<dbReference type="GO" id="GO:0005524">
    <property type="term" value="F:ATP binding"/>
    <property type="evidence" value="ECO:0007669"/>
    <property type="project" value="UniProtKB-KW"/>
</dbReference>
<evidence type="ECO:0000259" key="12">
    <source>
        <dbReference type="PROSITE" id="PS50862"/>
    </source>
</evidence>
<dbReference type="GO" id="GO:0000049">
    <property type="term" value="F:tRNA binding"/>
    <property type="evidence" value="ECO:0007669"/>
    <property type="project" value="InterPro"/>
</dbReference>
<evidence type="ECO:0000256" key="1">
    <source>
        <dbReference type="ARBA" id="ARBA00004496"/>
    </source>
</evidence>
<evidence type="ECO:0000256" key="10">
    <source>
        <dbReference type="ARBA" id="ARBA00023146"/>
    </source>
</evidence>
<dbReference type="GO" id="GO:0004826">
    <property type="term" value="F:phenylalanine-tRNA ligase activity"/>
    <property type="evidence" value="ECO:0007669"/>
    <property type="project" value="UniProtKB-EC"/>
</dbReference>
<comment type="subcellular location">
    <subcellularLocation>
        <location evidence="1">Cytoplasm</location>
    </subcellularLocation>
</comment>
<evidence type="ECO:0000256" key="9">
    <source>
        <dbReference type="ARBA" id="ARBA00022917"/>
    </source>
</evidence>
<keyword evidence="6" id="KW-0547">Nucleotide-binding</keyword>
<proteinExistence type="predicted"/>
<dbReference type="InterPro" id="IPR002319">
    <property type="entry name" value="Phenylalanyl-tRNA_Synthase"/>
</dbReference>
<dbReference type="PANTHER" id="PTHR11538:SF41">
    <property type="entry name" value="PHENYLALANINE--TRNA LIGASE, MITOCHONDRIAL"/>
    <property type="match status" value="1"/>
</dbReference>
<protein>
    <recommendedName>
        <fullName evidence="2">phenylalanine--tRNA ligase</fullName>
        <ecNumber evidence="2">6.1.1.20</ecNumber>
    </recommendedName>
</protein>
<dbReference type="PROSITE" id="PS50862">
    <property type="entry name" value="AA_TRNA_LIGASE_II"/>
    <property type="match status" value="1"/>
</dbReference>
<keyword evidence="9" id="KW-0648">Protein biosynthesis</keyword>
<dbReference type="Gene3D" id="3.30.930.10">
    <property type="entry name" value="Bira Bifunctional Protein, Domain 2"/>
    <property type="match status" value="1"/>
</dbReference>
<feature type="domain" description="Aminoacyl-transfer RNA synthetases class-II family profile" evidence="12">
    <location>
        <begin position="27"/>
        <end position="233"/>
    </location>
</feature>
<sequence length="234" mass="27406">MEVNVPNFLPKGRLHPINIFLRKSVIFFQKYGFEIVEGPEIDTEYYNFDALNIPRYHPARDMQDTFWLKDGRLLRTHTSTMQVRSMQNRKPPVRIIVPGKCFRHEATDASHETNFYQLEGFAIDSNLKISHLTSILNKFMKELFGPEVSTRFRPGYFAFVEPGIEMDIKLENEWQEILGAGMIHPNVLKNMKISPKKYTGFAFGMGMDRLMMLYYGINDIRLSYSGDLRFLKQF</sequence>
<evidence type="ECO:0000256" key="6">
    <source>
        <dbReference type="ARBA" id="ARBA00022741"/>
    </source>
</evidence>
<evidence type="ECO:0000256" key="7">
    <source>
        <dbReference type="ARBA" id="ARBA00022840"/>
    </source>
</evidence>
<dbReference type="GO" id="GO:0006432">
    <property type="term" value="P:phenylalanyl-tRNA aminoacylation"/>
    <property type="evidence" value="ECO:0007669"/>
    <property type="project" value="InterPro"/>
</dbReference>
<evidence type="ECO:0000256" key="5">
    <source>
        <dbReference type="ARBA" id="ARBA00022723"/>
    </source>
</evidence>
<dbReference type="InterPro" id="IPR045864">
    <property type="entry name" value="aa-tRNA-synth_II/BPL/LPL"/>
</dbReference>
<keyword evidence="7" id="KW-0067">ATP-binding</keyword>
<reference evidence="13 14" key="1">
    <citation type="submission" date="2017-09" db="EMBL/GenBank/DDBJ databases">
        <title>Depth-based differentiation of microbial function through sediment-hosted aquifers and enrichment of novel symbionts in the deep terrestrial subsurface.</title>
        <authorList>
            <person name="Probst A.J."/>
            <person name="Ladd B."/>
            <person name="Jarett J.K."/>
            <person name="Geller-Mcgrath D.E."/>
            <person name="Sieber C.M."/>
            <person name="Emerson J.B."/>
            <person name="Anantharaman K."/>
            <person name="Thomas B.C."/>
            <person name="Malmstrom R."/>
            <person name="Stieglmeier M."/>
            <person name="Klingl A."/>
            <person name="Woyke T."/>
            <person name="Ryan C.M."/>
            <person name="Banfield J.F."/>
        </authorList>
    </citation>
    <scope>NUCLEOTIDE SEQUENCE [LARGE SCALE GENOMIC DNA]</scope>
    <source>
        <strain evidence="13">CG23_combo_of_CG06-09_8_20_14_all_40_13</strain>
    </source>
</reference>
<dbReference type="SUPFAM" id="SSF55681">
    <property type="entry name" value="Class II aaRS and biotin synthetases"/>
    <property type="match status" value="1"/>
</dbReference>
<dbReference type="InterPro" id="IPR006195">
    <property type="entry name" value="aa-tRNA-synth_II"/>
</dbReference>
<dbReference type="Pfam" id="PF01409">
    <property type="entry name" value="tRNA-synt_2d"/>
    <property type="match status" value="1"/>
</dbReference>
<dbReference type="InterPro" id="IPR004529">
    <property type="entry name" value="Phe-tRNA-synth_IIc_asu"/>
</dbReference>
<dbReference type="AlphaFoldDB" id="A0A2G9YR64"/>
<comment type="catalytic activity">
    <reaction evidence="11">
        <text>tRNA(Phe) + L-phenylalanine + ATP = L-phenylalanyl-tRNA(Phe) + AMP + diphosphate + H(+)</text>
        <dbReference type="Rhea" id="RHEA:19413"/>
        <dbReference type="Rhea" id="RHEA-COMP:9668"/>
        <dbReference type="Rhea" id="RHEA-COMP:9699"/>
        <dbReference type="ChEBI" id="CHEBI:15378"/>
        <dbReference type="ChEBI" id="CHEBI:30616"/>
        <dbReference type="ChEBI" id="CHEBI:33019"/>
        <dbReference type="ChEBI" id="CHEBI:58095"/>
        <dbReference type="ChEBI" id="CHEBI:78442"/>
        <dbReference type="ChEBI" id="CHEBI:78531"/>
        <dbReference type="ChEBI" id="CHEBI:456215"/>
        <dbReference type="EC" id="6.1.1.20"/>
    </reaction>
</comment>
<dbReference type="EC" id="6.1.1.20" evidence="2"/>
<keyword evidence="5" id="KW-0479">Metal-binding</keyword>
<dbReference type="NCBIfam" id="TIGR00468">
    <property type="entry name" value="pheS"/>
    <property type="match status" value="1"/>
</dbReference>
<dbReference type="GO" id="GO:0005737">
    <property type="term" value="C:cytoplasm"/>
    <property type="evidence" value="ECO:0007669"/>
    <property type="project" value="UniProtKB-SubCell"/>
</dbReference>
<keyword evidence="8" id="KW-0460">Magnesium</keyword>
<dbReference type="CDD" id="cd00496">
    <property type="entry name" value="PheRS_alpha_core"/>
    <property type="match status" value="1"/>
</dbReference>
<accession>A0A2G9YR64</accession>
<evidence type="ECO:0000256" key="4">
    <source>
        <dbReference type="ARBA" id="ARBA00022598"/>
    </source>
</evidence>
<keyword evidence="10" id="KW-0030">Aminoacyl-tRNA synthetase</keyword>
<evidence type="ECO:0000256" key="11">
    <source>
        <dbReference type="ARBA" id="ARBA00049255"/>
    </source>
</evidence>
<keyword evidence="3" id="KW-0963">Cytoplasm</keyword>
<keyword evidence="4 13" id="KW-0436">Ligase</keyword>
<dbReference type="Proteomes" id="UP000231567">
    <property type="component" value="Unassembled WGS sequence"/>
</dbReference>
<comment type="caution">
    <text evidence="13">The sequence shown here is derived from an EMBL/GenBank/DDBJ whole genome shotgun (WGS) entry which is preliminary data.</text>
</comment>
<dbReference type="EMBL" id="PCRM01000026">
    <property type="protein sequence ID" value="PIP21652.1"/>
    <property type="molecule type" value="Genomic_DNA"/>
</dbReference>
<dbReference type="GO" id="GO:0046872">
    <property type="term" value="F:metal ion binding"/>
    <property type="evidence" value="ECO:0007669"/>
    <property type="project" value="UniProtKB-KW"/>
</dbReference>
<organism evidence="13 14">
    <name type="scientific">Candidatus Nealsonbacteria bacterium CG23_combo_of_CG06-09_8_20_14_all_40_13</name>
    <dbReference type="NCBI Taxonomy" id="1974724"/>
    <lineage>
        <taxon>Bacteria</taxon>
        <taxon>Candidatus Nealsoniibacteriota</taxon>
    </lineage>
</organism>
<evidence type="ECO:0000313" key="14">
    <source>
        <dbReference type="Proteomes" id="UP000231567"/>
    </source>
</evidence>
<evidence type="ECO:0000256" key="2">
    <source>
        <dbReference type="ARBA" id="ARBA00012814"/>
    </source>
</evidence>
<name>A0A2G9YR64_9BACT</name>
<evidence type="ECO:0000256" key="3">
    <source>
        <dbReference type="ARBA" id="ARBA00022490"/>
    </source>
</evidence>
<evidence type="ECO:0000313" key="13">
    <source>
        <dbReference type="EMBL" id="PIP21652.1"/>
    </source>
</evidence>
<gene>
    <name evidence="13" type="ORF">COX39_01865</name>
</gene>
<dbReference type="PANTHER" id="PTHR11538">
    <property type="entry name" value="PHENYLALANYL-TRNA SYNTHETASE"/>
    <property type="match status" value="1"/>
</dbReference>
<evidence type="ECO:0000256" key="8">
    <source>
        <dbReference type="ARBA" id="ARBA00022842"/>
    </source>
</evidence>